<evidence type="ECO:0000313" key="14">
    <source>
        <dbReference type="EMBL" id="KXZ57354.1"/>
    </source>
</evidence>
<accession>A0A150H5R8</accession>
<dbReference type="PATRIC" id="fig|479117.4.peg.1857"/>
<keyword evidence="6" id="KW-0460">Magnesium</keyword>
<dbReference type="PANTHER" id="PTHR46494:SF1">
    <property type="entry name" value="CORA FAMILY METAL ION TRANSPORTER (EUROFUNG)"/>
    <property type="match status" value="1"/>
</dbReference>
<evidence type="ECO:0000313" key="15">
    <source>
        <dbReference type="Proteomes" id="UP000243589"/>
    </source>
</evidence>
<comment type="catalytic activity">
    <reaction evidence="10">
        <text>Mg(2+)(in) = Mg(2+)(out)</text>
        <dbReference type="Rhea" id="RHEA:29827"/>
        <dbReference type="ChEBI" id="CHEBI:18420"/>
    </reaction>
</comment>
<evidence type="ECO:0000256" key="13">
    <source>
        <dbReference type="SAM" id="Phobius"/>
    </source>
</evidence>
<feature type="compositionally biased region" description="Polar residues" evidence="12">
    <location>
        <begin position="1"/>
        <end position="10"/>
    </location>
</feature>
<sequence>MVPAHNSSSGRRLLFPRVAGRGREKPAAPTPVRHNIRGVSFDKFGLRSIDMEHEITAIDTLAHKHQDRVVTFAVDRPTPAQLSELEDVWDLHPLLVEDLEAKEQRAKVERYGDVLFVVVNSVVYRDSKEDIDIGEIHVLMRGNQVAILCQNQAAAEAWHSRSAQFIERWSEQDSLLEHGPEAVIHALMDSLVDDYPRVLRGLELDKEQIERQVFSGDPAVAERIYRLSREVIELQQASSSMMGVIRRLLVGITRHGYGKDEELQTYLEDVSDNLATVIPDISELRDALNQILQVNSTLVSQRQNDDMKKISGWAAILFAPTLIGAIYGMNFTNMPELSWPLGYPMAIGAMVALAVVLYVVFKKKGWM</sequence>
<evidence type="ECO:0000256" key="12">
    <source>
        <dbReference type="SAM" id="MobiDB-lite"/>
    </source>
</evidence>
<evidence type="ECO:0000256" key="2">
    <source>
        <dbReference type="ARBA" id="ARBA00009765"/>
    </source>
</evidence>
<keyword evidence="9 13" id="KW-0472">Membrane</keyword>
<proteinExistence type="inferred from homology"/>
<evidence type="ECO:0000256" key="5">
    <source>
        <dbReference type="ARBA" id="ARBA00022692"/>
    </source>
</evidence>
<dbReference type="SUPFAM" id="SSF143865">
    <property type="entry name" value="CorA soluble domain-like"/>
    <property type="match status" value="1"/>
</dbReference>
<dbReference type="SUPFAM" id="SSF144083">
    <property type="entry name" value="Magnesium transport protein CorA, transmembrane region"/>
    <property type="match status" value="1"/>
</dbReference>
<comment type="similarity">
    <text evidence="2">Belongs to the CorA metal ion transporter (MIT) (TC 1.A.35) family.</text>
</comment>
<dbReference type="GO" id="GO:0005886">
    <property type="term" value="C:plasma membrane"/>
    <property type="evidence" value="ECO:0007669"/>
    <property type="project" value="UniProtKB-SubCell"/>
</dbReference>
<dbReference type="FunFam" id="1.20.58.340:FF:000004">
    <property type="entry name" value="Magnesium transport protein CorA"/>
    <property type="match status" value="1"/>
</dbReference>
<keyword evidence="7 13" id="KW-1133">Transmembrane helix</keyword>
<protein>
    <submittedName>
        <fullName evidence="14">Magnesium transport protein CorA</fullName>
    </submittedName>
</protein>
<evidence type="ECO:0000256" key="4">
    <source>
        <dbReference type="ARBA" id="ARBA00022475"/>
    </source>
</evidence>
<evidence type="ECO:0000256" key="1">
    <source>
        <dbReference type="ARBA" id="ARBA00004651"/>
    </source>
</evidence>
<name>A0A150H5R8_9MICO</name>
<dbReference type="InterPro" id="IPR045863">
    <property type="entry name" value="CorA_TM1_TM2"/>
</dbReference>
<evidence type="ECO:0000256" key="6">
    <source>
        <dbReference type="ARBA" id="ARBA00022842"/>
    </source>
</evidence>
<evidence type="ECO:0000256" key="11">
    <source>
        <dbReference type="ARBA" id="ARBA00045497"/>
    </source>
</evidence>
<comment type="caution">
    <text evidence="14">The sequence shown here is derived from an EMBL/GenBank/DDBJ whole genome shotgun (WGS) entry which is preliminary data.</text>
</comment>
<keyword evidence="3" id="KW-0813">Transport</keyword>
<dbReference type="InterPro" id="IPR045861">
    <property type="entry name" value="CorA_cytoplasmic_dom"/>
</dbReference>
<dbReference type="Pfam" id="PF01544">
    <property type="entry name" value="CorA"/>
    <property type="match status" value="1"/>
</dbReference>
<feature type="transmembrane region" description="Helical" evidence="13">
    <location>
        <begin position="341"/>
        <end position="361"/>
    </location>
</feature>
<keyword evidence="8" id="KW-0406">Ion transport</keyword>
<reference evidence="14 15" key="1">
    <citation type="submission" date="2016-01" db="EMBL/GenBank/DDBJ databases">
        <title>Use of Whole Genome Sequencing to ascertain that Brevibacterium massiliense (Roux, Raoult 2009) is a later heterotypic synonym of Brevibacterium ravenspurgense (Mages 2008).</title>
        <authorList>
            <person name="Bernier A.-M."/>
            <person name="Burdz T."/>
            <person name="Huynh C."/>
            <person name="Pachecho A.L."/>
            <person name="Wiebe D."/>
            <person name="Bonner C."/>
            <person name="Bernard K."/>
        </authorList>
    </citation>
    <scope>NUCLEOTIDE SEQUENCE [LARGE SCALE GENOMIC DNA]</scope>
    <source>
        <strain evidence="14 15">CCUG56047</strain>
    </source>
</reference>
<comment type="subcellular location">
    <subcellularLocation>
        <location evidence="1">Cell membrane</location>
        <topology evidence="1">Multi-pass membrane protein</topology>
    </subcellularLocation>
</comment>
<dbReference type="InterPro" id="IPR002523">
    <property type="entry name" value="MgTranspt_CorA/ZnTranspt_ZntB"/>
</dbReference>
<organism evidence="14 15">
    <name type="scientific">Brevibacterium ravenspurgense</name>
    <dbReference type="NCBI Taxonomy" id="479117"/>
    <lineage>
        <taxon>Bacteria</taxon>
        <taxon>Bacillati</taxon>
        <taxon>Actinomycetota</taxon>
        <taxon>Actinomycetes</taxon>
        <taxon>Micrococcales</taxon>
        <taxon>Brevibacteriaceae</taxon>
        <taxon>Brevibacterium</taxon>
    </lineage>
</organism>
<dbReference type="CDD" id="cd12830">
    <property type="entry name" value="MtCorA-like"/>
    <property type="match status" value="1"/>
</dbReference>
<dbReference type="Gene3D" id="3.30.460.20">
    <property type="entry name" value="CorA soluble domain-like"/>
    <property type="match status" value="1"/>
</dbReference>
<evidence type="ECO:0000256" key="10">
    <source>
        <dbReference type="ARBA" id="ARBA00034269"/>
    </source>
</evidence>
<dbReference type="RefSeq" id="WP_062022753.1">
    <property type="nucleotide sequence ID" value="NZ_LQQC01000012.1"/>
</dbReference>
<dbReference type="GO" id="GO:0015095">
    <property type="term" value="F:magnesium ion transmembrane transporter activity"/>
    <property type="evidence" value="ECO:0007669"/>
    <property type="project" value="TreeGrafter"/>
</dbReference>
<dbReference type="GO" id="GO:0000287">
    <property type="term" value="F:magnesium ion binding"/>
    <property type="evidence" value="ECO:0007669"/>
    <property type="project" value="TreeGrafter"/>
</dbReference>
<dbReference type="AlphaFoldDB" id="A0A150H5R8"/>
<gene>
    <name evidence="14" type="primary">corA</name>
    <name evidence="14" type="ORF">Bravens_01874</name>
</gene>
<dbReference type="EMBL" id="LQQC01000012">
    <property type="protein sequence ID" value="KXZ57354.1"/>
    <property type="molecule type" value="Genomic_DNA"/>
</dbReference>
<keyword evidence="5 13" id="KW-0812">Transmembrane</keyword>
<evidence type="ECO:0000256" key="3">
    <source>
        <dbReference type="ARBA" id="ARBA00022448"/>
    </source>
</evidence>
<evidence type="ECO:0000256" key="9">
    <source>
        <dbReference type="ARBA" id="ARBA00023136"/>
    </source>
</evidence>
<dbReference type="Gene3D" id="1.20.58.340">
    <property type="entry name" value="Magnesium transport protein CorA, transmembrane region"/>
    <property type="match status" value="2"/>
</dbReference>
<feature type="transmembrane region" description="Helical" evidence="13">
    <location>
        <begin position="310"/>
        <end position="329"/>
    </location>
</feature>
<dbReference type="GO" id="GO:0050897">
    <property type="term" value="F:cobalt ion binding"/>
    <property type="evidence" value="ECO:0007669"/>
    <property type="project" value="TreeGrafter"/>
</dbReference>
<dbReference type="GO" id="GO:0015087">
    <property type="term" value="F:cobalt ion transmembrane transporter activity"/>
    <property type="evidence" value="ECO:0007669"/>
    <property type="project" value="TreeGrafter"/>
</dbReference>
<dbReference type="PANTHER" id="PTHR46494">
    <property type="entry name" value="CORA FAMILY METAL ION TRANSPORTER (EUROFUNG)"/>
    <property type="match status" value="1"/>
</dbReference>
<comment type="function">
    <text evidence="11">Mediates influx of magnesium ions. Alternates between open and closed states. Activated by low cytoplasmic Mg(2+) levels. Inactive when cytoplasmic Mg(2+) levels are high.</text>
</comment>
<evidence type="ECO:0000256" key="8">
    <source>
        <dbReference type="ARBA" id="ARBA00023065"/>
    </source>
</evidence>
<keyword evidence="15" id="KW-1185">Reference proteome</keyword>
<evidence type="ECO:0000256" key="7">
    <source>
        <dbReference type="ARBA" id="ARBA00022989"/>
    </source>
</evidence>
<keyword evidence="4" id="KW-1003">Cell membrane</keyword>
<feature type="region of interest" description="Disordered" evidence="12">
    <location>
        <begin position="1"/>
        <end position="31"/>
    </location>
</feature>
<dbReference type="Proteomes" id="UP000243589">
    <property type="component" value="Unassembled WGS sequence"/>
</dbReference>